<dbReference type="Proteomes" id="UP000319732">
    <property type="component" value="Unassembled WGS sequence"/>
</dbReference>
<dbReference type="EMBL" id="VHSG01000007">
    <property type="protein sequence ID" value="TQV82584.1"/>
    <property type="molecule type" value="Genomic_DNA"/>
</dbReference>
<gene>
    <name evidence="2" type="ORF">FKG94_07580</name>
</gene>
<evidence type="ECO:0000259" key="1">
    <source>
        <dbReference type="Pfam" id="PF00144"/>
    </source>
</evidence>
<protein>
    <submittedName>
        <fullName evidence="2">Beta-lactamase family protein</fullName>
    </submittedName>
</protein>
<dbReference type="OrthoDB" id="119951at2"/>
<dbReference type="Pfam" id="PF00144">
    <property type="entry name" value="Beta-lactamase"/>
    <property type="match status" value="1"/>
</dbReference>
<organism evidence="2 3">
    <name type="scientific">Exilibacterium tricleocarpae</name>
    <dbReference type="NCBI Taxonomy" id="2591008"/>
    <lineage>
        <taxon>Bacteria</taxon>
        <taxon>Pseudomonadati</taxon>
        <taxon>Pseudomonadota</taxon>
        <taxon>Gammaproteobacteria</taxon>
        <taxon>Cellvibrionales</taxon>
        <taxon>Cellvibrionaceae</taxon>
        <taxon>Exilibacterium</taxon>
    </lineage>
</organism>
<evidence type="ECO:0000313" key="3">
    <source>
        <dbReference type="Proteomes" id="UP000319732"/>
    </source>
</evidence>
<dbReference type="PANTHER" id="PTHR46825">
    <property type="entry name" value="D-ALANYL-D-ALANINE-CARBOXYPEPTIDASE/ENDOPEPTIDASE AMPH"/>
    <property type="match status" value="1"/>
</dbReference>
<dbReference type="AlphaFoldDB" id="A0A545TZE1"/>
<feature type="domain" description="Beta-lactamase-related" evidence="1">
    <location>
        <begin position="69"/>
        <end position="402"/>
    </location>
</feature>
<name>A0A545TZE1_9GAMM</name>
<dbReference type="SUPFAM" id="SSF56601">
    <property type="entry name" value="beta-lactamase/transpeptidase-like"/>
    <property type="match status" value="1"/>
</dbReference>
<dbReference type="InterPro" id="IPR001466">
    <property type="entry name" value="Beta-lactam-related"/>
</dbReference>
<comment type="caution">
    <text evidence="2">The sequence shown here is derived from an EMBL/GenBank/DDBJ whole genome shotgun (WGS) entry which is preliminary data.</text>
</comment>
<dbReference type="Gene3D" id="3.40.710.10">
    <property type="entry name" value="DD-peptidase/beta-lactamase superfamily"/>
    <property type="match status" value="1"/>
</dbReference>
<reference evidence="2 3" key="1">
    <citation type="submission" date="2019-06" db="EMBL/GenBank/DDBJ databases">
        <title>Whole genome sequence for Cellvibrionaceae sp. R142.</title>
        <authorList>
            <person name="Wang G."/>
        </authorList>
    </citation>
    <scope>NUCLEOTIDE SEQUENCE [LARGE SCALE GENOMIC DNA]</scope>
    <source>
        <strain evidence="2 3">R142</strain>
    </source>
</reference>
<accession>A0A545TZE1</accession>
<keyword evidence="3" id="KW-1185">Reference proteome</keyword>
<dbReference type="InterPro" id="IPR012338">
    <property type="entry name" value="Beta-lactam/transpept-like"/>
</dbReference>
<dbReference type="InterPro" id="IPR050491">
    <property type="entry name" value="AmpC-like"/>
</dbReference>
<evidence type="ECO:0000313" key="2">
    <source>
        <dbReference type="EMBL" id="TQV82584.1"/>
    </source>
</evidence>
<dbReference type="RefSeq" id="WP_142903600.1">
    <property type="nucleotide sequence ID" value="NZ_ML660090.1"/>
</dbReference>
<sequence>MTTLQYRAVTPVFLALRLKRPTMVVVKHFIAVSRKIGLGISLVLTCWNAGAALDQTQKSPSNTGHIALQQAIQEYVDREIAENAAGFAVGVVVDGEVLMTNTGGFREHGVETTIDADTVFRLASVSKTFTSGLVASLPGLDWDVKLNDYLSDINLSRKDYQQALSLRHLLSHTSGLMPHAYTNLVQDNVPYQKIVRRLDRVDFVCPPGRCYGYQNVVYNLAGDMIAAKEKASYESLVESRLFDPLAMHNSSFGLKAFKDTENRATPHRWDKVNQRWLPITVRENYYQLAPAAGVNSSLNDMIRWLRLQLGQFPEVIDPSALKAVHTPQVRTTRRLAHYVPPAWNGVENTHYALGWRTFDFNGEEGFLHHGGWVAGVRTEMAFNPRLNMGIVYLSNSASRHASEVVPVFLRLYFTHILSRALTES</sequence>
<proteinExistence type="predicted"/>
<dbReference type="PANTHER" id="PTHR46825:SF15">
    <property type="entry name" value="BETA-LACTAMASE-RELATED DOMAIN-CONTAINING PROTEIN"/>
    <property type="match status" value="1"/>
</dbReference>